<keyword evidence="4" id="KW-1185">Reference proteome</keyword>
<dbReference type="Pfam" id="PF12248">
    <property type="entry name" value="Methyltransf_FA"/>
    <property type="match status" value="1"/>
</dbReference>
<dbReference type="InterPro" id="IPR022041">
    <property type="entry name" value="Methyltransf_FA"/>
</dbReference>
<feature type="domain" description="Farnesoic acid O-methyl transferase" evidence="2">
    <location>
        <begin position="41"/>
        <end position="189"/>
    </location>
</feature>
<dbReference type="STRING" id="7168.A0A182NXV1"/>
<evidence type="ECO:0000313" key="4">
    <source>
        <dbReference type="Proteomes" id="UP000075884"/>
    </source>
</evidence>
<accession>A0A182NXV1</accession>
<evidence type="ECO:0000256" key="1">
    <source>
        <dbReference type="SAM" id="SignalP"/>
    </source>
</evidence>
<feature type="chain" id="PRO_5008130518" evidence="1">
    <location>
        <begin position="21"/>
        <end position="207"/>
    </location>
</feature>
<proteinExistence type="predicted"/>
<evidence type="ECO:0000259" key="2">
    <source>
        <dbReference type="Pfam" id="PF12248"/>
    </source>
</evidence>
<protein>
    <submittedName>
        <fullName evidence="3">Methyltransf_FA domain-containing protein</fullName>
    </submittedName>
</protein>
<dbReference type="PANTHER" id="PTHR36695">
    <property type="entry name" value="AGAP008648-PA"/>
    <property type="match status" value="1"/>
</dbReference>
<dbReference type="PANTHER" id="PTHR36695:SF12">
    <property type="entry name" value="AGAP008648-PA"/>
    <property type="match status" value="1"/>
</dbReference>
<sequence>MHFQAVCVILVSISLIKVEAFFNNSFDVIRGCKQYNGVVGYDEPLTYFPTSNFHNVGRTSNSRYFKIAVVAANDGIFRLGETFFPYDRNVIEIVLGGWANTQSAGRRQFRTASNRNTITQLTIAKTPNLLSRFRPVMFVLEVFNDGLIEVRLDGQGGPLLSFRDTNRTPANYIGFTKWNVDTIFFYDCPLLSDRTVYKSVPLNSTVG</sequence>
<dbReference type="Proteomes" id="UP000075884">
    <property type="component" value="Unassembled WGS sequence"/>
</dbReference>
<feature type="signal peptide" evidence="1">
    <location>
        <begin position="1"/>
        <end position="20"/>
    </location>
</feature>
<dbReference type="EnsemblMetazoa" id="ADIR014671-RA">
    <property type="protein sequence ID" value="ADIR014671-PA"/>
    <property type="gene ID" value="ADIR014671"/>
</dbReference>
<reference evidence="3" key="2">
    <citation type="submission" date="2020-05" db="UniProtKB">
        <authorList>
            <consortium name="EnsemblMetazoa"/>
        </authorList>
    </citation>
    <scope>IDENTIFICATION</scope>
    <source>
        <strain evidence="3">WRAIR2</strain>
    </source>
</reference>
<reference evidence="4" key="1">
    <citation type="submission" date="2013-03" db="EMBL/GenBank/DDBJ databases">
        <title>The Genome Sequence of Anopheles dirus WRAIR2.</title>
        <authorList>
            <consortium name="The Broad Institute Genomics Platform"/>
            <person name="Neafsey D.E."/>
            <person name="Walton C."/>
            <person name="Walker B."/>
            <person name="Young S.K."/>
            <person name="Zeng Q."/>
            <person name="Gargeya S."/>
            <person name="Fitzgerald M."/>
            <person name="Haas B."/>
            <person name="Abouelleil A."/>
            <person name="Allen A.W."/>
            <person name="Alvarado L."/>
            <person name="Arachchi H.M."/>
            <person name="Berlin A.M."/>
            <person name="Chapman S.B."/>
            <person name="Gainer-Dewar J."/>
            <person name="Goldberg J."/>
            <person name="Griggs A."/>
            <person name="Gujja S."/>
            <person name="Hansen M."/>
            <person name="Howarth C."/>
            <person name="Imamovic A."/>
            <person name="Ireland A."/>
            <person name="Larimer J."/>
            <person name="McCowan C."/>
            <person name="Murphy C."/>
            <person name="Pearson M."/>
            <person name="Poon T.W."/>
            <person name="Priest M."/>
            <person name="Roberts A."/>
            <person name="Saif S."/>
            <person name="Shea T."/>
            <person name="Sisk P."/>
            <person name="Sykes S."/>
            <person name="Wortman J."/>
            <person name="Nusbaum C."/>
            <person name="Birren B."/>
        </authorList>
    </citation>
    <scope>NUCLEOTIDE SEQUENCE [LARGE SCALE GENOMIC DNA]</scope>
    <source>
        <strain evidence="4">WRAIR2</strain>
    </source>
</reference>
<dbReference type="VEuPathDB" id="VectorBase:ADIR014671"/>
<dbReference type="AlphaFoldDB" id="A0A182NXV1"/>
<evidence type="ECO:0000313" key="3">
    <source>
        <dbReference type="EnsemblMetazoa" id="ADIR014671-PA"/>
    </source>
</evidence>
<keyword evidence="1" id="KW-0732">Signal</keyword>
<organism evidence="3 4">
    <name type="scientific">Anopheles dirus</name>
    <dbReference type="NCBI Taxonomy" id="7168"/>
    <lineage>
        <taxon>Eukaryota</taxon>
        <taxon>Metazoa</taxon>
        <taxon>Ecdysozoa</taxon>
        <taxon>Arthropoda</taxon>
        <taxon>Hexapoda</taxon>
        <taxon>Insecta</taxon>
        <taxon>Pterygota</taxon>
        <taxon>Neoptera</taxon>
        <taxon>Endopterygota</taxon>
        <taxon>Diptera</taxon>
        <taxon>Nematocera</taxon>
        <taxon>Culicoidea</taxon>
        <taxon>Culicidae</taxon>
        <taxon>Anophelinae</taxon>
        <taxon>Anopheles</taxon>
    </lineage>
</organism>
<name>A0A182NXV1_9DIPT</name>